<comment type="similarity">
    <text evidence="1">Belongs to the sigma-54 factor family.</text>
</comment>
<organism evidence="11 12">
    <name type="scientific">Peptoniphilus equinus</name>
    <dbReference type="NCBI Taxonomy" id="3016343"/>
    <lineage>
        <taxon>Bacteria</taxon>
        <taxon>Bacillati</taxon>
        <taxon>Bacillota</taxon>
        <taxon>Tissierellia</taxon>
        <taxon>Tissierellales</taxon>
        <taxon>Peptoniphilaceae</taxon>
        <taxon>Peptoniphilus</taxon>
    </lineage>
</organism>
<evidence type="ECO:0000256" key="2">
    <source>
        <dbReference type="ARBA" id="ARBA00022478"/>
    </source>
</evidence>
<evidence type="ECO:0000313" key="11">
    <source>
        <dbReference type="EMBL" id="WBW49377.1"/>
    </source>
</evidence>
<name>A0ABY7QRH5_9FIRM</name>
<keyword evidence="4" id="KW-0548">Nucleotidyltransferase</keyword>
<dbReference type="PROSITE" id="PS50044">
    <property type="entry name" value="SIGMA54_3"/>
    <property type="match status" value="1"/>
</dbReference>
<dbReference type="RefSeq" id="WP_271190909.1">
    <property type="nucleotide sequence ID" value="NZ_CP115667.1"/>
</dbReference>
<gene>
    <name evidence="11" type="primary">rpoN</name>
    <name evidence="11" type="ORF">O6R05_05035</name>
</gene>
<keyword evidence="2" id="KW-0240">DNA-directed RNA polymerase</keyword>
<evidence type="ECO:0000313" key="12">
    <source>
        <dbReference type="Proteomes" id="UP001210339"/>
    </source>
</evidence>
<dbReference type="InterPro" id="IPR038709">
    <property type="entry name" value="RpoN_core-bd_sf"/>
</dbReference>
<reference evidence="11 12" key="1">
    <citation type="submission" date="2023-01" db="EMBL/GenBank/DDBJ databases">
        <authorList>
            <person name="Lee S.H."/>
            <person name="Jung H.S."/>
            <person name="Yun J.U."/>
        </authorList>
    </citation>
    <scope>NUCLEOTIDE SEQUENCE [LARGE SCALE GENOMIC DNA]</scope>
    <source>
        <strain evidence="11 12">CBA3646</strain>
    </source>
</reference>
<dbReference type="PIRSF" id="PIRSF000774">
    <property type="entry name" value="RpoN"/>
    <property type="match status" value="1"/>
</dbReference>
<evidence type="ECO:0000259" key="10">
    <source>
        <dbReference type="Pfam" id="PF04963"/>
    </source>
</evidence>
<dbReference type="InterPro" id="IPR007634">
    <property type="entry name" value="RNA_pol_sigma_54_DNA-bd"/>
</dbReference>
<dbReference type="Pfam" id="PF00309">
    <property type="entry name" value="Sigma54_AID"/>
    <property type="match status" value="1"/>
</dbReference>
<protein>
    <submittedName>
        <fullName evidence="11">RNA polymerase factor sigma-54</fullName>
    </submittedName>
</protein>
<dbReference type="NCBIfam" id="TIGR02395">
    <property type="entry name" value="rpoN_sigma"/>
    <property type="match status" value="1"/>
</dbReference>
<dbReference type="Pfam" id="PF04552">
    <property type="entry name" value="Sigma54_DBD"/>
    <property type="match status" value="1"/>
</dbReference>
<feature type="domain" description="RNA polymerase sigma factor 54 DNA-binding" evidence="9">
    <location>
        <begin position="271"/>
        <end position="425"/>
    </location>
</feature>
<keyword evidence="7" id="KW-0238">DNA-binding</keyword>
<keyword evidence="8" id="KW-0804">Transcription</keyword>
<evidence type="ECO:0000256" key="1">
    <source>
        <dbReference type="ARBA" id="ARBA00008798"/>
    </source>
</evidence>
<dbReference type="PROSITE" id="PS00717">
    <property type="entry name" value="SIGMA54_1"/>
    <property type="match status" value="1"/>
</dbReference>
<dbReference type="Proteomes" id="UP001210339">
    <property type="component" value="Chromosome"/>
</dbReference>
<evidence type="ECO:0000259" key="9">
    <source>
        <dbReference type="Pfam" id="PF04552"/>
    </source>
</evidence>
<dbReference type="EMBL" id="CP115667">
    <property type="protein sequence ID" value="WBW49377.1"/>
    <property type="molecule type" value="Genomic_DNA"/>
</dbReference>
<evidence type="ECO:0000256" key="6">
    <source>
        <dbReference type="ARBA" id="ARBA00023082"/>
    </source>
</evidence>
<dbReference type="InterPro" id="IPR000394">
    <property type="entry name" value="RNA_pol_sigma_54"/>
</dbReference>
<dbReference type="Pfam" id="PF04963">
    <property type="entry name" value="Sigma54_CBD"/>
    <property type="match status" value="1"/>
</dbReference>
<accession>A0ABY7QRH5</accession>
<keyword evidence="12" id="KW-1185">Reference proteome</keyword>
<proteinExistence type="inferred from homology"/>
<evidence type="ECO:0000256" key="3">
    <source>
        <dbReference type="ARBA" id="ARBA00022679"/>
    </source>
</evidence>
<dbReference type="PRINTS" id="PR00045">
    <property type="entry name" value="SIGMA54FCT"/>
</dbReference>
<evidence type="ECO:0000256" key="8">
    <source>
        <dbReference type="ARBA" id="ARBA00023163"/>
    </source>
</evidence>
<evidence type="ECO:0000256" key="4">
    <source>
        <dbReference type="ARBA" id="ARBA00022695"/>
    </source>
</evidence>
<dbReference type="PANTHER" id="PTHR32248">
    <property type="entry name" value="RNA POLYMERASE SIGMA-54 FACTOR"/>
    <property type="match status" value="1"/>
</dbReference>
<evidence type="ECO:0000256" key="5">
    <source>
        <dbReference type="ARBA" id="ARBA00023015"/>
    </source>
</evidence>
<dbReference type="Gene3D" id="1.10.10.1330">
    <property type="entry name" value="RNA polymerase sigma-54 factor, core-binding domain"/>
    <property type="match status" value="1"/>
</dbReference>
<feature type="domain" description="RNA polymerase sigma factor 54 core-binding" evidence="10">
    <location>
        <begin position="74"/>
        <end position="254"/>
    </location>
</feature>
<keyword evidence="6" id="KW-0731">Sigma factor</keyword>
<dbReference type="PANTHER" id="PTHR32248:SF4">
    <property type="entry name" value="RNA POLYMERASE SIGMA-54 FACTOR"/>
    <property type="match status" value="1"/>
</dbReference>
<keyword evidence="5" id="KW-0805">Transcription regulation</keyword>
<evidence type="ECO:0000256" key="7">
    <source>
        <dbReference type="ARBA" id="ARBA00023125"/>
    </source>
</evidence>
<keyword evidence="3" id="KW-0808">Transferase</keyword>
<sequence length="430" mass="49760">MKLDLQMQPKLNISTKFIQSLEVLSMNIFELDRFLKEESEENVMLDFTSRLEQDNYVNRLKSSLQSVTYGDNPIEELAYNAEGLQDYLLSQLRDLDVERDIRLIIHYLILNLDESGYLTMSLDEVADVLLQPEARVANAHSILLTLDPPGVGARHLSECLISQIDRSDTVLVRLIQDHLEDIAQNKWQKIAKQMGLSISEVQSLTATIKRLNPKPGQVYQGDRTVEYVIPEIFVSVARQDIAIHMDLEKTIHLNDYYLNLLSQNIDEDTKAYLHNRLNRSALIMKSVDMRNQTLRDVAAYIITYQKDFFIYNLPLQPLRMKDVADVLSLSISTVSRAVKGKYLEYYQGVMPLKDLFTPMTLHNSVSQDYIKHRIKHRIDAEDKVHPLSDNKLVALLNEEGITIKRRTVQKYRDAMHIPSSQMRRRDDRTV</sequence>
<dbReference type="InterPro" id="IPR007046">
    <property type="entry name" value="RNA_pol_sigma_54_core-bd"/>
</dbReference>
<dbReference type="Gene3D" id="1.10.10.60">
    <property type="entry name" value="Homeodomain-like"/>
    <property type="match status" value="1"/>
</dbReference>